<dbReference type="Proteomes" id="UP001580346">
    <property type="component" value="Unassembled WGS sequence"/>
</dbReference>
<dbReference type="Pfam" id="PF01244">
    <property type="entry name" value="Peptidase_M19"/>
    <property type="match status" value="1"/>
</dbReference>
<dbReference type="RefSeq" id="WP_375354476.1">
    <property type="nucleotide sequence ID" value="NZ_JBHHMI010000004.1"/>
</dbReference>
<dbReference type="InterPro" id="IPR008257">
    <property type="entry name" value="Pept_M19"/>
</dbReference>
<accession>A0ABV5AR26</accession>
<dbReference type="PANTHER" id="PTHR10443:SF12">
    <property type="entry name" value="DIPEPTIDASE"/>
    <property type="match status" value="1"/>
</dbReference>
<organism evidence="1 2">
    <name type="scientific">Paenibacillus enshidis</name>
    <dbReference type="NCBI Taxonomy" id="1458439"/>
    <lineage>
        <taxon>Bacteria</taxon>
        <taxon>Bacillati</taxon>
        <taxon>Bacillota</taxon>
        <taxon>Bacilli</taxon>
        <taxon>Bacillales</taxon>
        <taxon>Paenibacillaceae</taxon>
        <taxon>Paenibacillus</taxon>
    </lineage>
</organism>
<name>A0ABV5AR26_9BACL</name>
<reference evidence="1 2" key="1">
    <citation type="submission" date="2024-09" db="EMBL/GenBank/DDBJ databases">
        <title>Paenibacillus zeirhizospherea sp. nov., isolated from surface of the maize (Zea mays) roots in a horticulture field, Hungary.</title>
        <authorList>
            <person name="Marton D."/>
            <person name="Farkas M."/>
            <person name="Bedics A."/>
            <person name="Toth E."/>
            <person name="Tancsics A."/>
            <person name="Boka K."/>
            <person name="Maroti G."/>
            <person name="Kriszt B."/>
            <person name="Cserhati M."/>
        </authorList>
    </citation>
    <scope>NUCLEOTIDE SEQUENCE [LARGE SCALE GENOMIC DNA]</scope>
    <source>
        <strain evidence="1 2">KCTC 33519</strain>
    </source>
</reference>
<dbReference type="EMBL" id="JBHHMI010000004">
    <property type="protein sequence ID" value="MFB5266647.1"/>
    <property type="molecule type" value="Genomic_DNA"/>
</dbReference>
<evidence type="ECO:0000313" key="1">
    <source>
        <dbReference type="EMBL" id="MFB5266647.1"/>
    </source>
</evidence>
<dbReference type="SUPFAM" id="SSF51556">
    <property type="entry name" value="Metallo-dependent hydrolases"/>
    <property type="match status" value="1"/>
</dbReference>
<proteinExistence type="predicted"/>
<dbReference type="PROSITE" id="PS51365">
    <property type="entry name" value="RENAL_DIPEPTIDASE_2"/>
    <property type="match status" value="1"/>
</dbReference>
<keyword evidence="2" id="KW-1185">Reference proteome</keyword>
<evidence type="ECO:0000313" key="2">
    <source>
        <dbReference type="Proteomes" id="UP001580346"/>
    </source>
</evidence>
<dbReference type="PANTHER" id="PTHR10443">
    <property type="entry name" value="MICROSOMAL DIPEPTIDASE"/>
    <property type="match status" value="1"/>
</dbReference>
<gene>
    <name evidence="1" type="ORF">ACE41H_07585</name>
</gene>
<sequence>MPTTHQPWPVADFHCDVLCKMMLNSGLDFNHPELDVTGKRLEAGGVKLQTFAIYIPAEAGNPGMDHVARQIQIFQERIAAPKGGLKTLLWREEAERVARSDSREIWGMLSLEGVDGLEGNPFYADLCFALGVRLIGLTWNFANWAADGVLERRNAALTNKGRELVQRCNELGMLLDVSHLSERGFWEVMEQSARPPVASHSNAAAVFPHPRNLNDEQIKALIIRNGRIGLTFVPMFLQEKGSPPMDRLLNHLEHICALGGAEHIMFGSDFDGIQEHVIGLEHPGCYPALTELLLKYYPEELVKRWLFGSAISYLQANLPKKQN</sequence>
<dbReference type="Gene3D" id="3.20.20.140">
    <property type="entry name" value="Metal-dependent hydrolases"/>
    <property type="match status" value="1"/>
</dbReference>
<comment type="caution">
    <text evidence="1">The sequence shown here is derived from an EMBL/GenBank/DDBJ whole genome shotgun (WGS) entry which is preliminary data.</text>
</comment>
<protein>
    <submittedName>
        <fullName evidence="1">Dipeptidase</fullName>
    </submittedName>
</protein>
<dbReference type="InterPro" id="IPR032466">
    <property type="entry name" value="Metal_Hydrolase"/>
</dbReference>
<dbReference type="CDD" id="cd01301">
    <property type="entry name" value="rDP_like"/>
    <property type="match status" value="1"/>
</dbReference>